<gene>
    <name evidence="2" type="ORF">EDC28_11072</name>
</gene>
<dbReference type="SUPFAM" id="SSF51695">
    <property type="entry name" value="PLC-like phosphodiesterases"/>
    <property type="match status" value="1"/>
</dbReference>
<protein>
    <submittedName>
        <fullName evidence="2">Glycerophosphoryl diester phosphodiesterase</fullName>
    </submittedName>
</protein>
<dbReference type="GO" id="GO:0006629">
    <property type="term" value="P:lipid metabolic process"/>
    <property type="evidence" value="ECO:0007669"/>
    <property type="project" value="InterPro"/>
</dbReference>
<evidence type="ECO:0000313" key="2">
    <source>
        <dbReference type="EMBL" id="ROQ22429.1"/>
    </source>
</evidence>
<dbReference type="Pfam" id="PF03009">
    <property type="entry name" value="GDPD"/>
    <property type="match status" value="1"/>
</dbReference>
<organism evidence="2 3">
    <name type="scientific">Gallaecimonas pentaromativorans</name>
    <dbReference type="NCBI Taxonomy" id="584787"/>
    <lineage>
        <taxon>Bacteria</taxon>
        <taxon>Pseudomonadati</taxon>
        <taxon>Pseudomonadota</taxon>
        <taxon>Gammaproteobacteria</taxon>
        <taxon>Enterobacterales</taxon>
        <taxon>Gallaecimonadaceae</taxon>
        <taxon>Gallaecimonas</taxon>
    </lineage>
</organism>
<accession>A0A3N1P2X9</accession>
<dbReference type="Gene3D" id="3.20.20.190">
    <property type="entry name" value="Phosphatidylinositol (PI) phosphodiesterase"/>
    <property type="match status" value="1"/>
</dbReference>
<sequence length="234" mass="26337">MKIFAHRGASGEAPDNTLTAFELALEQGAEAIELDLQRYQDEIYILHDRWLHHCTKTGHGLLENQTPQDLAAVDAGDGKPIPTLWQVLELCAGRCQLNLELKAHDLLPVLVPLLERAVDELGWQPADLLISSFHHRQLAAFQALKPDWPIGLLISHIPLELPSMLGPLKVFSLHLDCSFIDKHLVYEAQALGLKVYVYTVDEPEDLHRLQQLGVDGIFSNYPARSREWLLSHIT</sequence>
<dbReference type="PANTHER" id="PTHR46211">
    <property type="entry name" value="GLYCEROPHOSPHORYL DIESTER PHOSPHODIESTERASE"/>
    <property type="match status" value="1"/>
</dbReference>
<dbReference type="PROSITE" id="PS51704">
    <property type="entry name" value="GP_PDE"/>
    <property type="match status" value="1"/>
</dbReference>
<evidence type="ECO:0000259" key="1">
    <source>
        <dbReference type="PROSITE" id="PS51704"/>
    </source>
</evidence>
<dbReference type="AlphaFoldDB" id="A0A3N1P2X9"/>
<name>A0A3N1P2X9_9GAMM</name>
<dbReference type="InterPro" id="IPR030395">
    <property type="entry name" value="GP_PDE_dom"/>
</dbReference>
<dbReference type="CDD" id="cd08556">
    <property type="entry name" value="GDPD"/>
    <property type="match status" value="1"/>
</dbReference>
<feature type="domain" description="GP-PDE" evidence="1">
    <location>
        <begin position="1"/>
        <end position="229"/>
    </location>
</feature>
<evidence type="ECO:0000313" key="3">
    <source>
        <dbReference type="Proteomes" id="UP000268033"/>
    </source>
</evidence>
<dbReference type="Proteomes" id="UP000268033">
    <property type="component" value="Unassembled WGS sequence"/>
</dbReference>
<dbReference type="EMBL" id="RJUL01000010">
    <property type="protein sequence ID" value="ROQ22429.1"/>
    <property type="molecule type" value="Genomic_DNA"/>
</dbReference>
<dbReference type="STRING" id="584787.GCA_001247655_00979"/>
<reference evidence="2 3" key="1">
    <citation type="submission" date="2018-11" db="EMBL/GenBank/DDBJ databases">
        <title>Genomic Encyclopedia of Type Strains, Phase IV (KMG-IV): sequencing the most valuable type-strain genomes for metagenomic binning, comparative biology and taxonomic classification.</title>
        <authorList>
            <person name="Goeker M."/>
        </authorList>
    </citation>
    <scope>NUCLEOTIDE SEQUENCE [LARGE SCALE GENOMIC DNA]</scope>
    <source>
        <strain evidence="2 3">DSM 21945</strain>
    </source>
</reference>
<dbReference type="GO" id="GO:0008081">
    <property type="term" value="F:phosphoric diester hydrolase activity"/>
    <property type="evidence" value="ECO:0007669"/>
    <property type="project" value="InterPro"/>
</dbReference>
<comment type="caution">
    <text evidence="2">The sequence shown here is derived from an EMBL/GenBank/DDBJ whole genome shotgun (WGS) entry which is preliminary data.</text>
</comment>
<keyword evidence="3" id="KW-1185">Reference proteome</keyword>
<proteinExistence type="predicted"/>
<dbReference type="PANTHER" id="PTHR46211:SF1">
    <property type="entry name" value="GLYCEROPHOSPHODIESTER PHOSPHODIESTERASE, CYTOPLASMIC"/>
    <property type="match status" value="1"/>
</dbReference>
<dbReference type="InterPro" id="IPR017946">
    <property type="entry name" value="PLC-like_Pdiesterase_TIM-brl"/>
</dbReference>
<dbReference type="RefSeq" id="WP_050659877.1">
    <property type="nucleotide sequence ID" value="NZ_JBLXEP010000003.1"/>
</dbReference>
<dbReference type="OrthoDB" id="9795622at2"/>